<evidence type="ECO:0000313" key="5">
    <source>
        <dbReference type="Proteomes" id="UP000646484"/>
    </source>
</evidence>
<proteinExistence type="predicted"/>
<feature type="domain" description="SecDF P1 head subdomain" evidence="3">
    <location>
        <begin position="56"/>
        <end position="130"/>
    </location>
</feature>
<sequence>MKMKNLFLCFIMLILCCPLLQAQKNNTKKHKYLPTGWYYVTDSIHGVEGKMYRTFETYYLDPTPIITLDDFEQIRLDTVGTPQLLFSLKADKIPAWAKATRESIGKKLAFVITNVVISAPTVQNEIQSGASMVGYPYSLEELELFKQKLRNYHVSIPHIISHDEKEARVGVSYFAAMFFIDLTHEEGKKVFDKIQKAEQEDTPLRVFFENIDKKINTPKGEYTSSRGYIAKVEPASPDETAEYKKNRAQRRPH</sequence>
<keyword evidence="2" id="KW-0732">Signal</keyword>
<feature type="signal peptide" evidence="2">
    <location>
        <begin position="1"/>
        <end position="22"/>
    </location>
</feature>
<dbReference type="EMBL" id="JACOOH010000008">
    <property type="protein sequence ID" value="MBC5623019.1"/>
    <property type="molecule type" value="Genomic_DNA"/>
</dbReference>
<reference evidence="4 5" key="1">
    <citation type="submission" date="2020-08" db="EMBL/GenBank/DDBJ databases">
        <title>Genome public.</title>
        <authorList>
            <person name="Liu C."/>
            <person name="Sun Q."/>
        </authorList>
    </citation>
    <scope>NUCLEOTIDE SEQUENCE [LARGE SCALE GENOMIC DNA]</scope>
    <source>
        <strain evidence="4 5">NSJ-56</strain>
    </source>
</reference>
<gene>
    <name evidence="4" type="ORF">H8S64_18145</name>
</gene>
<organism evidence="4 5">
    <name type="scientific">Butyricimonas hominis</name>
    <dbReference type="NCBI Taxonomy" id="2763032"/>
    <lineage>
        <taxon>Bacteria</taxon>
        <taxon>Pseudomonadati</taxon>
        <taxon>Bacteroidota</taxon>
        <taxon>Bacteroidia</taxon>
        <taxon>Bacteroidales</taxon>
        <taxon>Odoribacteraceae</taxon>
        <taxon>Butyricimonas</taxon>
    </lineage>
</organism>
<feature type="chain" id="PRO_5047248858" description="SecDF P1 head subdomain domain-containing protein" evidence="2">
    <location>
        <begin position="23"/>
        <end position="253"/>
    </location>
</feature>
<dbReference type="RefSeq" id="WP_186977982.1">
    <property type="nucleotide sequence ID" value="NZ_JACOOH010000008.1"/>
</dbReference>
<evidence type="ECO:0000256" key="2">
    <source>
        <dbReference type="SAM" id="SignalP"/>
    </source>
</evidence>
<comment type="caution">
    <text evidence="4">The sequence shown here is derived from an EMBL/GenBank/DDBJ whole genome shotgun (WGS) entry which is preliminary data.</text>
</comment>
<evidence type="ECO:0000313" key="4">
    <source>
        <dbReference type="EMBL" id="MBC5623019.1"/>
    </source>
</evidence>
<dbReference type="Pfam" id="PF22599">
    <property type="entry name" value="SecDF_P1_head"/>
    <property type="match status" value="1"/>
</dbReference>
<evidence type="ECO:0000256" key="1">
    <source>
        <dbReference type="SAM" id="MobiDB-lite"/>
    </source>
</evidence>
<name>A0ABR7D506_9BACT</name>
<accession>A0ABR7D506</accession>
<feature type="region of interest" description="Disordered" evidence="1">
    <location>
        <begin position="217"/>
        <end position="253"/>
    </location>
</feature>
<dbReference type="InterPro" id="IPR054384">
    <property type="entry name" value="SecDF_P1_head"/>
</dbReference>
<evidence type="ECO:0000259" key="3">
    <source>
        <dbReference type="Pfam" id="PF22599"/>
    </source>
</evidence>
<dbReference type="Proteomes" id="UP000646484">
    <property type="component" value="Unassembled WGS sequence"/>
</dbReference>
<dbReference type="Gene3D" id="3.30.1360.200">
    <property type="match status" value="1"/>
</dbReference>
<protein>
    <recommendedName>
        <fullName evidence="3">SecDF P1 head subdomain domain-containing protein</fullName>
    </recommendedName>
</protein>
<keyword evidence="5" id="KW-1185">Reference proteome</keyword>